<proteinExistence type="predicted"/>
<feature type="region of interest" description="Disordered" evidence="18">
    <location>
        <begin position="597"/>
        <end position="644"/>
    </location>
</feature>
<dbReference type="KEGG" id="aprc:113858908"/>
<gene>
    <name evidence="24" type="primary">LOC113858908</name>
</gene>
<dbReference type="Gene3D" id="3.30.430.20">
    <property type="entry name" value="Gnk2 domain, C-X8-C-X2-C motif"/>
    <property type="match status" value="2"/>
</dbReference>
<evidence type="ECO:0000313" key="23">
    <source>
        <dbReference type="Proteomes" id="UP000694853"/>
    </source>
</evidence>
<dbReference type="InterPro" id="IPR011009">
    <property type="entry name" value="Kinase-like_dom_sf"/>
</dbReference>
<feature type="binding site" evidence="17">
    <location>
        <position position="351"/>
    </location>
    <ligand>
        <name>ATP</name>
        <dbReference type="ChEBI" id="CHEBI:30616"/>
    </ligand>
</feature>
<dbReference type="GeneID" id="113858908"/>
<comment type="catalytic activity">
    <reaction evidence="16">
        <text>L-threonyl-[protein] + ATP = O-phospho-L-threonyl-[protein] + ADP + H(+)</text>
        <dbReference type="Rhea" id="RHEA:46608"/>
        <dbReference type="Rhea" id="RHEA-COMP:11060"/>
        <dbReference type="Rhea" id="RHEA-COMP:11605"/>
        <dbReference type="ChEBI" id="CHEBI:15378"/>
        <dbReference type="ChEBI" id="CHEBI:30013"/>
        <dbReference type="ChEBI" id="CHEBI:30616"/>
        <dbReference type="ChEBI" id="CHEBI:61977"/>
        <dbReference type="ChEBI" id="CHEBI:456216"/>
    </reaction>
</comment>
<dbReference type="InterPro" id="IPR052059">
    <property type="entry name" value="CR_Ser/Thr_kinase"/>
</dbReference>
<dbReference type="InterPro" id="IPR000719">
    <property type="entry name" value="Prot_kinase_dom"/>
</dbReference>
<dbReference type="Gene3D" id="1.10.510.10">
    <property type="entry name" value="Transferase(Phosphotransferase) domain 1"/>
    <property type="match status" value="1"/>
</dbReference>
<evidence type="ECO:0000256" key="15">
    <source>
        <dbReference type="ARBA" id="ARBA00047558"/>
    </source>
</evidence>
<evidence type="ECO:0000256" key="2">
    <source>
        <dbReference type="ARBA" id="ARBA00022527"/>
    </source>
</evidence>
<dbReference type="PROSITE" id="PS00107">
    <property type="entry name" value="PROTEIN_KINASE_ATP"/>
    <property type="match status" value="1"/>
</dbReference>
<evidence type="ECO:0000256" key="3">
    <source>
        <dbReference type="ARBA" id="ARBA00022553"/>
    </source>
</evidence>
<keyword evidence="14" id="KW-0325">Glycoprotein</keyword>
<dbReference type="GO" id="GO:0005524">
    <property type="term" value="F:ATP binding"/>
    <property type="evidence" value="ECO:0007669"/>
    <property type="project" value="UniProtKB-UniRule"/>
</dbReference>
<dbReference type="InterPro" id="IPR017441">
    <property type="entry name" value="Protein_kinase_ATP_BS"/>
</dbReference>
<feature type="domain" description="Gnk2-homologous" evidence="22">
    <location>
        <begin position="27"/>
        <end position="135"/>
    </location>
</feature>
<feature type="signal peptide" evidence="20">
    <location>
        <begin position="1"/>
        <end position="23"/>
    </location>
</feature>
<dbReference type="InterPro" id="IPR002902">
    <property type="entry name" value="GNK2"/>
</dbReference>
<feature type="transmembrane region" description="Helical" evidence="19">
    <location>
        <begin position="262"/>
        <end position="283"/>
    </location>
</feature>
<evidence type="ECO:0000256" key="14">
    <source>
        <dbReference type="ARBA" id="ARBA00023180"/>
    </source>
</evidence>
<evidence type="ECO:0000256" key="7">
    <source>
        <dbReference type="ARBA" id="ARBA00022737"/>
    </source>
</evidence>
<dbReference type="FunFam" id="3.30.430.20:FF:000005">
    <property type="entry name" value="Cysteine-rich receptor-like protein kinase 2"/>
    <property type="match status" value="1"/>
</dbReference>
<dbReference type="FunFam" id="1.10.510.10:FF:000336">
    <property type="entry name" value="Cysteine-rich receptor-like protein kinase 2"/>
    <property type="match status" value="1"/>
</dbReference>
<dbReference type="PROSITE" id="PS00108">
    <property type="entry name" value="PROTEIN_KINASE_ST"/>
    <property type="match status" value="1"/>
</dbReference>
<reference evidence="24" key="2">
    <citation type="submission" date="2025-08" db="UniProtKB">
        <authorList>
            <consortium name="RefSeq"/>
        </authorList>
    </citation>
    <scope>IDENTIFICATION</scope>
    <source>
        <tissue evidence="24">Young leaves</tissue>
    </source>
</reference>
<keyword evidence="9" id="KW-0418">Kinase</keyword>
<dbReference type="InterPro" id="IPR038408">
    <property type="entry name" value="GNK2_sf"/>
</dbReference>
<dbReference type="AlphaFoldDB" id="A0A8B8KVY5"/>
<evidence type="ECO:0000256" key="5">
    <source>
        <dbReference type="ARBA" id="ARBA00022692"/>
    </source>
</evidence>
<feature type="compositionally biased region" description="Polar residues" evidence="18">
    <location>
        <begin position="604"/>
        <end position="614"/>
    </location>
</feature>
<keyword evidence="5 19" id="KW-0812">Transmembrane</keyword>
<dbReference type="InterPro" id="IPR008271">
    <property type="entry name" value="Ser/Thr_kinase_AS"/>
</dbReference>
<keyword evidence="2" id="KW-0723">Serine/threonine-protein kinase</keyword>
<dbReference type="RefSeq" id="XP_027347503.1">
    <property type="nucleotide sequence ID" value="XM_027491702.1"/>
</dbReference>
<comment type="subcellular location">
    <subcellularLocation>
        <location evidence="1">Membrane</location>
        <topology evidence="1">Single-pass membrane protein</topology>
    </subcellularLocation>
</comment>
<evidence type="ECO:0000256" key="4">
    <source>
        <dbReference type="ARBA" id="ARBA00022679"/>
    </source>
</evidence>
<dbReference type="PANTHER" id="PTHR47973">
    <property type="entry name" value="CYSTEINE-RICH RECEPTOR-LIKE PROTEIN KINASE 3"/>
    <property type="match status" value="1"/>
</dbReference>
<keyword evidence="3" id="KW-0597">Phosphoprotein</keyword>
<evidence type="ECO:0000256" key="19">
    <source>
        <dbReference type="SAM" id="Phobius"/>
    </source>
</evidence>
<dbReference type="CDD" id="cd23509">
    <property type="entry name" value="Gnk2-like"/>
    <property type="match status" value="2"/>
</dbReference>
<dbReference type="PROSITE" id="PS50011">
    <property type="entry name" value="PROTEIN_KINASE_DOM"/>
    <property type="match status" value="1"/>
</dbReference>
<evidence type="ECO:0000256" key="12">
    <source>
        <dbReference type="ARBA" id="ARBA00023136"/>
    </source>
</evidence>
<feature type="compositionally biased region" description="Polar residues" evidence="18">
    <location>
        <begin position="622"/>
        <end position="638"/>
    </location>
</feature>
<evidence type="ECO:0000256" key="6">
    <source>
        <dbReference type="ARBA" id="ARBA00022729"/>
    </source>
</evidence>
<evidence type="ECO:0000259" key="22">
    <source>
        <dbReference type="PROSITE" id="PS51473"/>
    </source>
</evidence>
<keyword evidence="7" id="KW-0677">Repeat</keyword>
<evidence type="ECO:0000313" key="24">
    <source>
        <dbReference type="RefSeq" id="XP_027347503.1"/>
    </source>
</evidence>
<keyword evidence="8 17" id="KW-0547">Nucleotide-binding</keyword>
<evidence type="ECO:0000256" key="10">
    <source>
        <dbReference type="ARBA" id="ARBA00022840"/>
    </source>
</evidence>
<keyword evidence="12 19" id="KW-0472">Membrane</keyword>
<dbReference type="FunFam" id="3.30.430.20:FF:000015">
    <property type="entry name" value="Cysteine-rich receptor-like protein kinase 3"/>
    <property type="match status" value="1"/>
</dbReference>
<dbReference type="Pfam" id="PF00069">
    <property type="entry name" value="Pkinase"/>
    <property type="match status" value="1"/>
</dbReference>
<dbReference type="SMART" id="SM00220">
    <property type="entry name" value="S_TKc"/>
    <property type="match status" value="1"/>
</dbReference>
<evidence type="ECO:0000256" key="16">
    <source>
        <dbReference type="ARBA" id="ARBA00047951"/>
    </source>
</evidence>
<dbReference type="CDD" id="cd14066">
    <property type="entry name" value="STKc_IRAK"/>
    <property type="match status" value="1"/>
</dbReference>
<feature type="chain" id="PRO_5033989944" evidence="20">
    <location>
        <begin position="24"/>
        <end position="644"/>
    </location>
</feature>
<comment type="catalytic activity">
    <reaction evidence="15">
        <text>L-seryl-[protein] + ATP = O-phospho-L-seryl-[protein] + ADP + H(+)</text>
        <dbReference type="Rhea" id="RHEA:17989"/>
        <dbReference type="Rhea" id="RHEA-COMP:9863"/>
        <dbReference type="Rhea" id="RHEA-COMP:11604"/>
        <dbReference type="ChEBI" id="CHEBI:15378"/>
        <dbReference type="ChEBI" id="CHEBI:29999"/>
        <dbReference type="ChEBI" id="CHEBI:30616"/>
        <dbReference type="ChEBI" id="CHEBI:83421"/>
        <dbReference type="ChEBI" id="CHEBI:456216"/>
    </reaction>
</comment>
<keyword evidence="10 17" id="KW-0067">ATP-binding</keyword>
<dbReference type="GO" id="GO:0004674">
    <property type="term" value="F:protein serine/threonine kinase activity"/>
    <property type="evidence" value="ECO:0007669"/>
    <property type="project" value="UniProtKB-KW"/>
</dbReference>
<keyword evidence="23" id="KW-1185">Reference proteome</keyword>
<dbReference type="FunFam" id="3.30.200.20:FF:000177">
    <property type="entry name" value="Cysteine-rich receptor-like protein kinase 2"/>
    <property type="match status" value="1"/>
</dbReference>
<dbReference type="GO" id="GO:0016020">
    <property type="term" value="C:membrane"/>
    <property type="evidence" value="ECO:0007669"/>
    <property type="project" value="UniProtKB-SubCell"/>
</dbReference>
<dbReference type="PROSITE" id="PS51473">
    <property type="entry name" value="GNK2"/>
    <property type="match status" value="2"/>
</dbReference>
<dbReference type="OrthoDB" id="1908121at2759"/>
<feature type="domain" description="Protein kinase" evidence="21">
    <location>
        <begin position="323"/>
        <end position="606"/>
    </location>
</feature>
<dbReference type="Gene3D" id="3.30.200.20">
    <property type="entry name" value="Phosphorylase Kinase, domain 1"/>
    <property type="match status" value="1"/>
</dbReference>
<sequence>MPSSSSSSFVFIFLCFFATPALSDPRAQKAAQLCTNRTVPSLSQRQVFIANFLAAMDALTPLTTTQRHGAVINGSQNATVYAFGECMRDLSQSDCNICLAQCKTQLLSCLPFQKGTRGGRLFFDGCYLRYDDYNFFNESLSNQDTTVCNGSNNTDVYEANALELVRNMSKLAPKNDGFFVGLVSRKNVTVYGLAQCWEFVRGSDCQKCLADAVTKIVSCKTKEEGRALNAGCYLRYSSQKFYNNSSDVAVAGNRGHRSLAKILAACSAAFAILLVVVTVAFFIKKNVMRRRRERRQFGALLDTVNKSKLNVSYEILEKATNYFNDDNKLGQGGSGSVYKGIMPDGKTVAIKRLSFNTAQWADHFFNEVNLISGINHKNLVKLLGCSITGPESLLVYEYVPNQSLHNHLSVRRVSQLLTWEIREKIILGIAEGMAYLHEESPVRIIHRDIKLSNILLEEDFTPKIADFGLARLFPEDKSHISTAIAGTLGYMAPEYVVGGKLSEKADVYSFGVLVVEIVSGKRNSSFVMNSSSLLQTVWNLYGSNRLSEIVDPTLEGDCPAEEACQVLQIGLLCAQASAELRPSMSVVVQMVNNNHEIPQPTQPPFINSGSSDLSKSGLPGYNFQTGSNTQSSRDTITESLIEPR</sequence>
<reference evidence="23" key="1">
    <citation type="journal article" date="2019" name="Toxins">
        <title>Detection of Abrin-Like and Prepropulchellin-Like Toxin Genes and Transcripts Using Whole Genome Sequencing and Full-Length Transcript Sequencing of Abrus precatorius.</title>
        <authorList>
            <person name="Hovde B.T."/>
            <person name="Daligault H.E."/>
            <person name="Hanschen E.R."/>
            <person name="Kunde Y.A."/>
            <person name="Johnson M.B."/>
            <person name="Starkenburg S.R."/>
            <person name="Johnson S.L."/>
        </authorList>
    </citation>
    <scope>NUCLEOTIDE SEQUENCE [LARGE SCALE GENOMIC DNA]</scope>
</reference>
<evidence type="ECO:0000256" key="11">
    <source>
        <dbReference type="ARBA" id="ARBA00022989"/>
    </source>
</evidence>
<evidence type="ECO:0000256" key="13">
    <source>
        <dbReference type="ARBA" id="ARBA00023170"/>
    </source>
</evidence>
<keyword evidence="13" id="KW-0675">Receptor</keyword>
<evidence type="ECO:0000256" key="20">
    <source>
        <dbReference type="SAM" id="SignalP"/>
    </source>
</evidence>
<dbReference type="Proteomes" id="UP000694853">
    <property type="component" value="Unplaced"/>
</dbReference>
<name>A0A8B8KVY5_ABRPR</name>
<evidence type="ECO:0000256" key="8">
    <source>
        <dbReference type="ARBA" id="ARBA00022741"/>
    </source>
</evidence>
<protein>
    <submittedName>
        <fullName evidence="24">Cysteine-rich receptor-like protein kinase 3</fullName>
    </submittedName>
</protein>
<keyword evidence="11 19" id="KW-1133">Transmembrane helix</keyword>
<evidence type="ECO:0000256" key="1">
    <source>
        <dbReference type="ARBA" id="ARBA00004167"/>
    </source>
</evidence>
<keyword evidence="6 20" id="KW-0732">Signal</keyword>
<dbReference type="Pfam" id="PF01657">
    <property type="entry name" value="Stress-antifung"/>
    <property type="match status" value="2"/>
</dbReference>
<accession>A0A8B8KVY5</accession>
<keyword evidence="4" id="KW-0808">Transferase</keyword>
<evidence type="ECO:0000256" key="9">
    <source>
        <dbReference type="ARBA" id="ARBA00022777"/>
    </source>
</evidence>
<evidence type="ECO:0000256" key="18">
    <source>
        <dbReference type="SAM" id="MobiDB-lite"/>
    </source>
</evidence>
<dbReference type="SUPFAM" id="SSF56112">
    <property type="entry name" value="Protein kinase-like (PK-like)"/>
    <property type="match status" value="1"/>
</dbReference>
<evidence type="ECO:0000259" key="21">
    <source>
        <dbReference type="PROSITE" id="PS50011"/>
    </source>
</evidence>
<organism evidence="23 24">
    <name type="scientific">Abrus precatorius</name>
    <name type="common">Indian licorice</name>
    <name type="synonym">Glycine abrus</name>
    <dbReference type="NCBI Taxonomy" id="3816"/>
    <lineage>
        <taxon>Eukaryota</taxon>
        <taxon>Viridiplantae</taxon>
        <taxon>Streptophyta</taxon>
        <taxon>Embryophyta</taxon>
        <taxon>Tracheophyta</taxon>
        <taxon>Spermatophyta</taxon>
        <taxon>Magnoliopsida</taxon>
        <taxon>eudicotyledons</taxon>
        <taxon>Gunneridae</taxon>
        <taxon>Pentapetalae</taxon>
        <taxon>rosids</taxon>
        <taxon>fabids</taxon>
        <taxon>Fabales</taxon>
        <taxon>Fabaceae</taxon>
        <taxon>Papilionoideae</taxon>
        <taxon>50 kb inversion clade</taxon>
        <taxon>NPAAA clade</taxon>
        <taxon>indigoferoid/millettioid clade</taxon>
        <taxon>Abreae</taxon>
        <taxon>Abrus</taxon>
    </lineage>
</organism>
<evidence type="ECO:0000256" key="17">
    <source>
        <dbReference type="PROSITE-ProRule" id="PRU10141"/>
    </source>
</evidence>
<feature type="domain" description="Gnk2-homologous" evidence="22">
    <location>
        <begin position="138"/>
        <end position="241"/>
    </location>
</feature>